<dbReference type="Proteomes" id="UP000822688">
    <property type="component" value="Chromosome 8"/>
</dbReference>
<name>A0A8T0H2P2_CERPU</name>
<evidence type="ECO:0008006" key="4">
    <source>
        <dbReference type="Google" id="ProtNLM"/>
    </source>
</evidence>
<accession>A0A8T0H2P2</accession>
<feature type="signal peptide" evidence="1">
    <location>
        <begin position="1"/>
        <end position="23"/>
    </location>
</feature>
<keyword evidence="3" id="KW-1185">Reference proteome</keyword>
<evidence type="ECO:0000313" key="2">
    <source>
        <dbReference type="EMBL" id="KAG0565047.1"/>
    </source>
</evidence>
<feature type="chain" id="PRO_5035755968" description="Secreted protein" evidence="1">
    <location>
        <begin position="24"/>
        <end position="157"/>
    </location>
</feature>
<sequence>MQRWGGTGLWLMALARACAEALGEFMEPCCRLGRLHRKLYEVPPLITIAPWPALSPPLMSLRAADETQMIAVRDFIDLPNALSLSLLQGASESPAASLCVRCHISHCCCNSFELRVEFLGIREISEEFSVSNSGPPCPTHITSGCSAILVLLSDGVA</sequence>
<evidence type="ECO:0000256" key="1">
    <source>
        <dbReference type="SAM" id="SignalP"/>
    </source>
</evidence>
<dbReference type="EMBL" id="CM026429">
    <property type="protein sequence ID" value="KAG0565047.1"/>
    <property type="molecule type" value="Genomic_DNA"/>
</dbReference>
<keyword evidence="1" id="KW-0732">Signal</keyword>
<evidence type="ECO:0000313" key="3">
    <source>
        <dbReference type="Proteomes" id="UP000822688"/>
    </source>
</evidence>
<organism evidence="2 3">
    <name type="scientific">Ceratodon purpureus</name>
    <name type="common">Fire moss</name>
    <name type="synonym">Dicranum purpureum</name>
    <dbReference type="NCBI Taxonomy" id="3225"/>
    <lineage>
        <taxon>Eukaryota</taxon>
        <taxon>Viridiplantae</taxon>
        <taxon>Streptophyta</taxon>
        <taxon>Embryophyta</taxon>
        <taxon>Bryophyta</taxon>
        <taxon>Bryophytina</taxon>
        <taxon>Bryopsida</taxon>
        <taxon>Dicranidae</taxon>
        <taxon>Pseudoditrichales</taxon>
        <taxon>Ditrichaceae</taxon>
        <taxon>Ceratodon</taxon>
    </lineage>
</organism>
<protein>
    <recommendedName>
        <fullName evidence="4">Secreted protein</fullName>
    </recommendedName>
</protein>
<dbReference type="AlphaFoldDB" id="A0A8T0H2P2"/>
<comment type="caution">
    <text evidence="2">The sequence shown here is derived from an EMBL/GenBank/DDBJ whole genome shotgun (WGS) entry which is preliminary data.</text>
</comment>
<proteinExistence type="predicted"/>
<gene>
    <name evidence="2" type="ORF">KC19_8G159000</name>
</gene>
<reference evidence="2" key="1">
    <citation type="submission" date="2020-06" db="EMBL/GenBank/DDBJ databases">
        <title>WGS assembly of Ceratodon purpureus strain R40.</title>
        <authorList>
            <person name="Carey S.B."/>
            <person name="Jenkins J."/>
            <person name="Shu S."/>
            <person name="Lovell J.T."/>
            <person name="Sreedasyam A."/>
            <person name="Maumus F."/>
            <person name="Tiley G.P."/>
            <person name="Fernandez-Pozo N."/>
            <person name="Barry K."/>
            <person name="Chen C."/>
            <person name="Wang M."/>
            <person name="Lipzen A."/>
            <person name="Daum C."/>
            <person name="Saski C.A."/>
            <person name="Payton A.C."/>
            <person name="Mcbreen J.C."/>
            <person name="Conrad R.E."/>
            <person name="Kollar L.M."/>
            <person name="Olsson S."/>
            <person name="Huttunen S."/>
            <person name="Landis J.B."/>
            <person name="Wickett N.J."/>
            <person name="Johnson M.G."/>
            <person name="Rensing S.A."/>
            <person name="Grimwood J."/>
            <person name="Schmutz J."/>
            <person name="Mcdaniel S.F."/>
        </authorList>
    </citation>
    <scope>NUCLEOTIDE SEQUENCE</scope>
    <source>
        <strain evidence="2">R40</strain>
    </source>
</reference>